<dbReference type="InterPro" id="IPR020843">
    <property type="entry name" value="ER"/>
</dbReference>
<sequence>MKAIQIVSPGSVEQLRLIDVPTPKPGPGEVLVRVHAAGVNYMDLLQRAGVYPAPVTYPFVPGVEVAGVVEAVGAGVDDLAKGARVAGLRASGGGYAEYATLPAQQAARLPDGIGYAEATALLVQGLTAQGLVESAPEVQRGASVLITAAAGGVGALLIQVAKRAGAGKVIAAASSEDKLALARSLGADVGVNYAEAGWVDRVREATGGRGADVVFDAVGGELRAASLEGLAPRGRLVIYGAASGSLGITEAVVSGLPVKNHSISGFSLYVPLAEEPAWVSSTLATLFKLALAGSLRTPVHAPFALAHAAEAHAAMGGRNTTGKVVLTVA</sequence>
<keyword evidence="1" id="KW-0521">NADP</keyword>
<organism evidence="4 5">
    <name type="scientific">Sorangium cellulosum</name>
    <name type="common">Polyangium cellulosum</name>
    <dbReference type="NCBI Taxonomy" id="56"/>
    <lineage>
        <taxon>Bacteria</taxon>
        <taxon>Pseudomonadati</taxon>
        <taxon>Myxococcota</taxon>
        <taxon>Polyangia</taxon>
        <taxon>Polyangiales</taxon>
        <taxon>Polyangiaceae</taxon>
        <taxon>Sorangium</taxon>
    </lineage>
</organism>
<evidence type="ECO:0000256" key="1">
    <source>
        <dbReference type="ARBA" id="ARBA00022857"/>
    </source>
</evidence>
<dbReference type="GO" id="GO:0003960">
    <property type="term" value="F:quinone reductase (NADPH) activity"/>
    <property type="evidence" value="ECO:0007669"/>
    <property type="project" value="TreeGrafter"/>
</dbReference>
<dbReference type="InterPro" id="IPR036291">
    <property type="entry name" value="NAD(P)-bd_dom_sf"/>
</dbReference>
<evidence type="ECO:0000313" key="5">
    <source>
        <dbReference type="Proteomes" id="UP000075635"/>
    </source>
</evidence>
<feature type="domain" description="Enoyl reductase (ER)" evidence="3">
    <location>
        <begin position="10"/>
        <end position="326"/>
    </location>
</feature>
<accession>A0A150QXU6</accession>
<dbReference type="Pfam" id="PF00107">
    <property type="entry name" value="ADH_zinc_N"/>
    <property type="match status" value="1"/>
</dbReference>
<dbReference type="InterPro" id="IPR013154">
    <property type="entry name" value="ADH-like_N"/>
</dbReference>
<dbReference type="GO" id="GO:0035925">
    <property type="term" value="F:mRNA 3'-UTR AU-rich region binding"/>
    <property type="evidence" value="ECO:0007669"/>
    <property type="project" value="TreeGrafter"/>
</dbReference>
<evidence type="ECO:0000256" key="2">
    <source>
        <dbReference type="ARBA" id="ARBA00023002"/>
    </source>
</evidence>
<gene>
    <name evidence="4" type="ORF">BE17_43585</name>
</gene>
<dbReference type="SMART" id="SM00829">
    <property type="entry name" value="PKS_ER"/>
    <property type="match status" value="1"/>
</dbReference>
<protein>
    <recommendedName>
        <fullName evidence="3">Enoyl reductase (ER) domain-containing protein</fullName>
    </recommendedName>
</protein>
<dbReference type="Gene3D" id="3.40.50.720">
    <property type="entry name" value="NAD(P)-binding Rossmann-like Domain"/>
    <property type="match status" value="1"/>
</dbReference>
<dbReference type="AlphaFoldDB" id="A0A150QXU6"/>
<evidence type="ECO:0000313" key="4">
    <source>
        <dbReference type="EMBL" id="KYF72732.1"/>
    </source>
</evidence>
<dbReference type="InterPro" id="IPR011032">
    <property type="entry name" value="GroES-like_sf"/>
</dbReference>
<dbReference type="GO" id="GO:0005829">
    <property type="term" value="C:cytosol"/>
    <property type="evidence" value="ECO:0007669"/>
    <property type="project" value="TreeGrafter"/>
</dbReference>
<dbReference type="GO" id="GO:0070402">
    <property type="term" value="F:NADPH binding"/>
    <property type="evidence" value="ECO:0007669"/>
    <property type="project" value="TreeGrafter"/>
</dbReference>
<dbReference type="Pfam" id="PF08240">
    <property type="entry name" value="ADH_N"/>
    <property type="match status" value="1"/>
</dbReference>
<keyword evidence="2" id="KW-0560">Oxidoreductase</keyword>
<dbReference type="EMBL" id="JEMB01003423">
    <property type="protein sequence ID" value="KYF72732.1"/>
    <property type="molecule type" value="Genomic_DNA"/>
</dbReference>
<name>A0A150QXU6_SORCE</name>
<dbReference type="SUPFAM" id="SSF50129">
    <property type="entry name" value="GroES-like"/>
    <property type="match status" value="1"/>
</dbReference>
<comment type="caution">
    <text evidence="4">The sequence shown here is derived from an EMBL/GenBank/DDBJ whole genome shotgun (WGS) entry which is preliminary data.</text>
</comment>
<dbReference type="Proteomes" id="UP000075635">
    <property type="component" value="Unassembled WGS sequence"/>
</dbReference>
<dbReference type="Gene3D" id="3.90.180.10">
    <property type="entry name" value="Medium-chain alcohol dehydrogenases, catalytic domain"/>
    <property type="match status" value="1"/>
</dbReference>
<dbReference type="PANTHER" id="PTHR48106">
    <property type="entry name" value="QUINONE OXIDOREDUCTASE PIG3-RELATED"/>
    <property type="match status" value="1"/>
</dbReference>
<reference evidence="4 5" key="1">
    <citation type="submission" date="2014-02" db="EMBL/GenBank/DDBJ databases">
        <title>The small core and large imbalanced accessory genome model reveals a collaborative survival strategy of Sorangium cellulosum strains in nature.</title>
        <authorList>
            <person name="Han K."/>
            <person name="Peng R."/>
            <person name="Blom J."/>
            <person name="Li Y.-Z."/>
        </authorList>
    </citation>
    <scope>NUCLEOTIDE SEQUENCE [LARGE SCALE GENOMIC DNA]</scope>
    <source>
        <strain evidence="4 5">So0011-07</strain>
    </source>
</reference>
<dbReference type="SUPFAM" id="SSF51735">
    <property type="entry name" value="NAD(P)-binding Rossmann-fold domains"/>
    <property type="match status" value="1"/>
</dbReference>
<dbReference type="InterPro" id="IPR013149">
    <property type="entry name" value="ADH-like_C"/>
</dbReference>
<dbReference type="PANTHER" id="PTHR48106:SF13">
    <property type="entry name" value="QUINONE OXIDOREDUCTASE-RELATED"/>
    <property type="match status" value="1"/>
</dbReference>
<evidence type="ECO:0000259" key="3">
    <source>
        <dbReference type="SMART" id="SM00829"/>
    </source>
</evidence>
<proteinExistence type="predicted"/>